<keyword evidence="2" id="KW-0472">Membrane</keyword>
<name>A0AAW0EBV0_9AGAR</name>
<keyword evidence="2" id="KW-1133">Transmembrane helix</keyword>
<evidence type="ECO:0000256" key="1">
    <source>
        <dbReference type="SAM" id="MobiDB-lite"/>
    </source>
</evidence>
<dbReference type="Proteomes" id="UP001383192">
    <property type="component" value="Unassembled WGS sequence"/>
</dbReference>
<gene>
    <name evidence="3" type="ORF">VNI00_000655</name>
</gene>
<feature type="region of interest" description="Disordered" evidence="1">
    <location>
        <begin position="338"/>
        <end position="370"/>
    </location>
</feature>
<reference evidence="3 4" key="1">
    <citation type="submission" date="2024-01" db="EMBL/GenBank/DDBJ databases">
        <title>A draft genome for a cacao thread blight-causing isolate of Paramarasmius palmivorus.</title>
        <authorList>
            <person name="Baruah I.K."/>
            <person name="Bukari Y."/>
            <person name="Amoako-Attah I."/>
            <person name="Meinhardt L.W."/>
            <person name="Bailey B.A."/>
            <person name="Cohen S.P."/>
        </authorList>
    </citation>
    <scope>NUCLEOTIDE SEQUENCE [LARGE SCALE GENOMIC DNA]</scope>
    <source>
        <strain evidence="3 4">GH-12</strain>
    </source>
</reference>
<feature type="transmembrane region" description="Helical" evidence="2">
    <location>
        <begin position="38"/>
        <end position="57"/>
    </location>
</feature>
<dbReference type="AlphaFoldDB" id="A0AAW0EBV0"/>
<proteinExistence type="predicted"/>
<protein>
    <submittedName>
        <fullName evidence="3">Uncharacterized protein</fullName>
    </submittedName>
</protein>
<dbReference type="EMBL" id="JAYKXP010000002">
    <property type="protein sequence ID" value="KAK7060922.1"/>
    <property type="molecule type" value="Genomic_DNA"/>
</dbReference>
<keyword evidence="4" id="KW-1185">Reference proteome</keyword>
<comment type="caution">
    <text evidence="3">The sequence shown here is derived from an EMBL/GenBank/DDBJ whole genome shotgun (WGS) entry which is preliminary data.</text>
</comment>
<keyword evidence="2" id="KW-0812">Transmembrane</keyword>
<feature type="region of interest" description="Disordered" evidence="1">
    <location>
        <begin position="69"/>
        <end position="110"/>
    </location>
</feature>
<evidence type="ECO:0000256" key="2">
    <source>
        <dbReference type="SAM" id="Phobius"/>
    </source>
</evidence>
<evidence type="ECO:0000313" key="4">
    <source>
        <dbReference type="Proteomes" id="UP001383192"/>
    </source>
</evidence>
<accession>A0AAW0EBV0</accession>
<evidence type="ECO:0000313" key="3">
    <source>
        <dbReference type="EMBL" id="KAK7060922.1"/>
    </source>
</evidence>
<sequence length="370" mass="40821">MDTARSTASLSSLPNDNGQDLDTPSQNVAKTKEMAPPIIVGAVIVATMLLVVLVVLLRRFCTRRSVYRSLNASPPHDNDDSHLPNMNDLEKATSTPPTERDPRDKKRARKFKGMTWKRISPFELGRGKSNRKRSWVFRQSGAQDGEGNLPQFDSDALVSRRISKEPEEQVPTVTSQTENTYLRVEVEDIESEDAGEERIDTKEFESIVETSGVAMTPRWRSSMYSGVSSADTTRASMISNFGTDYTDYKDEDGSYAQPPTLSIPTVLYRKKAGGGLTPSAASSPILTSPVAGLGHSPVLLRTDPDAIMSPSAESVDSLRLEVQQLREGIRRLVDHQESGWANPGYREPTYEERPPDYGASVANSDVEVIK</sequence>
<feature type="region of interest" description="Disordered" evidence="1">
    <location>
        <begin position="1"/>
        <end position="25"/>
    </location>
</feature>
<organism evidence="3 4">
    <name type="scientific">Paramarasmius palmivorus</name>
    <dbReference type="NCBI Taxonomy" id="297713"/>
    <lineage>
        <taxon>Eukaryota</taxon>
        <taxon>Fungi</taxon>
        <taxon>Dikarya</taxon>
        <taxon>Basidiomycota</taxon>
        <taxon>Agaricomycotina</taxon>
        <taxon>Agaricomycetes</taxon>
        <taxon>Agaricomycetidae</taxon>
        <taxon>Agaricales</taxon>
        <taxon>Marasmiineae</taxon>
        <taxon>Marasmiaceae</taxon>
        <taxon>Paramarasmius</taxon>
    </lineage>
</organism>